<name>A0AAV3AB44_PYXAD</name>
<keyword evidence="3 7" id="KW-0863">Zinc-finger</keyword>
<keyword evidence="4" id="KW-0862">Zinc</keyword>
<evidence type="ECO:0000256" key="6">
    <source>
        <dbReference type="ARBA" id="ARBA00023054"/>
    </source>
</evidence>
<dbReference type="PRINTS" id="PR01407">
    <property type="entry name" value="BUTYPHLNCDUF"/>
</dbReference>
<dbReference type="SUPFAM" id="SSF57850">
    <property type="entry name" value="RING/U-box"/>
    <property type="match status" value="1"/>
</dbReference>
<dbReference type="InterPro" id="IPR003877">
    <property type="entry name" value="SPRY_dom"/>
</dbReference>
<accession>A0AAV3AB44</accession>
<dbReference type="InterPro" id="IPR043136">
    <property type="entry name" value="B30.2/SPRY_sf"/>
</dbReference>
<dbReference type="PROSITE" id="PS50119">
    <property type="entry name" value="ZF_BBOX"/>
    <property type="match status" value="1"/>
</dbReference>
<dbReference type="AlphaFoldDB" id="A0AAV3AB44"/>
<feature type="domain" description="RING-type" evidence="9">
    <location>
        <begin position="12"/>
        <end position="55"/>
    </location>
</feature>
<dbReference type="PANTHER" id="PTHR25465">
    <property type="entry name" value="B-BOX DOMAIN CONTAINING"/>
    <property type="match status" value="1"/>
</dbReference>
<evidence type="ECO:0000259" key="9">
    <source>
        <dbReference type="PROSITE" id="PS50089"/>
    </source>
</evidence>
<evidence type="ECO:0000313" key="12">
    <source>
        <dbReference type="EMBL" id="DBA19088.1"/>
    </source>
</evidence>
<dbReference type="Gene3D" id="3.30.160.60">
    <property type="entry name" value="Classic Zinc Finger"/>
    <property type="match status" value="1"/>
</dbReference>
<evidence type="ECO:0000313" key="13">
    <source>
        <dbReference type="Proteomes" id="UP001181693"/>
    </source>
</evidence>
<evidence type="ECO:0000259" key="11">
    <source>
        <dbReference type="PROSITE" id="PS50188"/>
    </source>
</evidence>
<dbReference type="Proteomes" id="UP001181693">
    <property type="component" value="Unassembled WGS sequence"/>
</dbReference>
<gene>
    <name evidence="12" type="ORF">GDO54_014961</name>
</gene>
<reference evidence="12" key="1">
    <citation type="thesis" date="2020" institute="ProQuest LLC" country="789 East Eisenhower Parkway, Ann Arbor, MI, USA">
        <title>Comparative Genomics and Chromosome Evolution.</title>
        <authorList>
            <person name="Mudd A.B."/>
        </authorList>
    </citation>
    <scope>NUCLEOTIDE SEQUENCE</scope>
    <source>
        <strain evidence="12">1538</strain>
        <tissue evidence="12">Blood</tissue>
    </source>
</reference>
<feature type="domain" description="B30.2/SPRY" evidence="11">
    <location>
        <begin position="326"/>
        <end position="514"/>
    </location>
</feature>
<dbReference type="InterPro" id="IPR051051">
    <property type="entry name" value="E3_ubiq-ligase_TRIM/RNF"/>
</dbReference>
<comment type="caution">
    <text evidence="12">The sequence shown here is derived from an EMBL/GenBank/DDBJ whole genome shotgun (WGS) entry which is preliminary data.</text>
</comment>
<dbReference type="CDD" id="cd12891">
    <property type="entry name" value="SPRY_PRY_C-I_2"/>
    <property type="match status" value="1"/>
</dbReference>
<dbReference type="CDD" id="cd16597">
    <property type="entry name" value="RING-HC_TRIM25_C-IV"/>
    <property type="match status" value="1"/>
</dbReference>
<feature type="domain" description="B box-type" evidence="10">
    <location>
        <begin position="135"/>
        <end position="176"/>
    </location>
</feature>
<dbReference type="GO" id="GO:0008270">
    <property type="term" value="F:zinc ion binding"/>
    <property type="evidence" value="ECO:0007669"/>
    <property type="project" value="UniProtKB-KW"/>
</dbReference>
<evidence type="ECO:0000256" key="5">
    <source>
        <dbReference type="ARBA" id="ARBA00022859"/>
    </source>
</evidence>
<dbReference type="SMART" id="SM00336">
    <property type="entry name" value="BBOX"/>
    <property type="match status" value="1"/>
</dbReference>
<evidence type="ECO:0000256" key="4">
    <source>
        <dbReference type="ARBA" id="ARBA00022833"/>
    </source>
</evidence>
<organism evidence="12 13">
    <name type="scientific">Pyxicephalus adspersus</name>
    <name type="common">African bullfrog</name>
    <dbReference type="NCBI Taxonomy" id="30357"/>
    <lineage>
        <taxon>Eukaryota</taxon>
        <taxon>Metazoa</taxon>
        <taxon>Chordata</taxon>
        <taxon>Craniata</taxon>
        <taxon>Vertebrata</taxon>
        <taxon>Euteleostomi</taxon>
        <taxon>Amphibia</taxon>
        <taxon>Batrachia</taxon>
        <taxon>Anura</taxon>
        <taxon>Neobatrachia</taxon>
        <taxon>Ranoidea</taxon>
        <taxon>Pyxicephalidae</taxon>
        <taxon>Pyxicephalinae</taxon>
        <taxon>Pyxicephalus</taxon>
    </lineage>
</organism>
<dbReference type="InterPro" id="IPR058030">
    <property type="entry name" value="TRIM8/14/16/25/29/45/65_CC"/>
</dbReference>
<dbReference type="Gene3D" id="3.30.40.10">
    <property type="entry name" value="Zinc/RING finger domain, C3HC4 (zinc finger)"/>
    <property type="match status" value="1"/>
</dbReference>
<evidence type="ECO:0000256" key="8">
    <source>
        <dbReference type="SAM" id="Coils"/>
    </source>
</evidence>
<dbReference type="InterPro" id="IPR017907">
    <property type="entry name" value="Znf_RING_CS"/>
</dbReference>
<sequence>MASADLKDELNCSICLHFYTEPVTLRCGHSFCQGCIKSVLDTQEGSKAYTCPECRAEYPKRPALQRNMKLCNIVEHFHSTQVTQKKAGIYCTYCINSSIAAVKTCLMCEASLCDLHLSVHSKSADHVLTEPTSSMESRKCPTHKEILKYYCCKDAKCICVSCCVFGDHRGHHVELLKEASEKKKDRLRKVLEKLTSKNDETEKNVQNLKEHKTEVQERASTVKAQISALFMDLREQLRLLEERILSDISRQKDKVSLSVSDLIQQMEIKKDDLYRKMSHIEELCRMADPLTVLQGREFGRSDYDDGSEIKEQVVDDLDDVSISLTLSSALSNIVTNTKKGFSVQDILLDANTAAVDVAVSGDLKSATWSKTTLWAKTPRRFKNYCQVLSFQNFSSGKHYWAVETSELGNWRVGVGYPSIERKGDSSGIGQNAKSWCLRLCQKEYLVSHNAKEVKLDVDSPVQKIGVYLDYEKGRLSFYQLGDPIRHLHTFTATFTEPLHVVVLVWKDGWVRIKN</sequence>
<evidence type="ECO:0000256" key="7">
    <source>
        <dbReference type="PROSITE-ProRule" id="PRU00024"/>
    </source>
</evidence>
<dbReference type="PROSITE" id="PS00518">
    <property type="entry name" value="ZF_RING_1"/>
    <property type="match status" value="1"/>
</dbReference>
<dbReference type="InterPro" id="IPR003649">
    <property type="entry name" value="Bbox_C"/>
</dbReference>
<keyword evidence="6 8" id="KW-0175">Coiled coil</keyword>
<dbReference type="SUPFAM" id="SSF49899">
    <property type="entry name" value="Concanavalin A-like lectins/glucanases"/>
    <property type="match status" value="1"/>
</dbReference>
<dbReference type="InterPro" id="IPR000315">
    <property type="entry name" value="Znf_B-box"/>
</dbReference>
<dbReference type="InterPro" id="IPR001870">
    <property type="entry name" value="B30.2/SPRY"/>
</dbReference>
<dbReference type="GO" id="GO:0005737">
    <property type="term" value="C:cytoplasm"/>
    <property type="evidence" value="ECO:0007669"/>
    <property type="project" value="UniProtKB-ARBA"/>
</dbReference>
<dbReference type="PROSITE" id="PS50089">
    <property type="entry name" value="ZF_RING_2"/>
    <property type="match status" value="1"/>
</dbReference>
<dbReference type="InterPro" id="IPR006574">
    <property type="entry name" value="PRY"/>
</dbReference>
<dbReference type="Gene3D" id="2.60.120.920">
    <property type="match status" value="1"/>
</dbReference>
<dbReference type="EMBL" id="DYDO01000008">
    <property type="protein sequence ID" value="DBA19088.1"/>
    <property type="molecule type" value="Genomic_DNA"/>
</dbReference>
<keyword evidence="1" id="KW-0399">Innate immunity</keyword>
<dbReference type="PROSITE" id="PS50188">
    <property type="entry name" value="B302_SPRY"/>
    <property type="match status" value="1"/>
</dbReference>
<keyword evidence="2" id="KW-0479">Metal-binding</keyword>
<dbReference type="SUPFAM" id="SSF57845">
    <property type="entry name" value="B-box zinc-binding domain"/>
    <property type="match status" value="1"/>
</dbReference>
<keyword evidence="13" id="KW-1185">Reference proteome</keyword>
<evidence type="ECO:0000259" key="10">
    <source>
        <dbReference type="PROSITE" id="PS50119"/>
    </source>
</evidence>
<protein>
    <submittedName>
        <fullName evidence="12">Uncharacterized protein</fullName>
    </submittedName>
</protein>
<dbReference type="Pfam" id="PF15227">
    <property type="entry name" value="zf-C3HC4_4"/>
    <property type="match status" value="1"/>
</dbReference>
<evidence type="ECO:0000256" key="1">
    <source>
        <dbReference type="ARBA" id="ARBA00022588"/>
    </source>
</evidence>
<dbReference type="SMART" id="SM00449">
    <property type="entry name" value="SPRY"/>
    <property type="match status" value="1"/>
</dbReference>
<dbReference type="Pfam" id="PF00643">
    <property type="entry name" value="zf-B_box"/>
    <property type="match status" value="1"/>
</dbReference>
<dbReference type="InterPro" id="IPR003879">
    <property type="entry name" value="Butyrophylin_SPRY"/>
</dbReference>
<dbReference type="InterPro" id="IPR013320">
    <property type="entry name" value="ConA-like_dom_sf"/>
</dbReference>
<proteinExistence type="predicted"/>
<dbReference type="PANTHER" id="PTHR25465:SF58">
    <property type="entry name" value="MGC79670 PROTEIN"/>
    <property type="match status" value="1"/>
</dbReference>
<dbReference type="Pfam" id="PF25600">
    <property type="entry name" value="TRIM_CC"/>
    <property type="match status" value="1"/>
</dbReference>
<dbReference type="GO" id="GO:0045087">
    <property type="term" value="P:innate immune response"/>
    <property type="evidence" value="ECO:0007669"/>
    <property type="project" value="UniProtKB-KW"/>
</dbReference>
<dbReference type="SMART" id="SM00589">
    <property type="entry name" value="PRY"/>
    <property type="match status" value="1"/>
</dbReference>
<dbReference type="SMART" id="SM00502">
    <property type="entry name" value="BBC"/>
    <property type="match status" value="1"/>
</dbReference>
<dbReference type="InterPro" id="IPR013083">
    <property type="entry name" value="Znf_RING/FYVE/PHD"/>
</dbReference>
<feature type="coiled-coil region" evidence="8">
    <location>
        <begin position="173"/>
        <end position="283"/>
    </location>
</feature>
<evidence type="ECO:0000256" key="2">
    <source>
        <dbReference type="ARBA" id="ARBA00022723"/>
    </source>
</evidence>
<dbReference type="Pfam" id="PF00622">
    <property type="entry name" value="SPRY"/>
    <property type="match status" value="1"/>
</dbReference>
<evidence type="ECO:0000256" key="3">
    <source>
        <dbReference type="ARBA" id="ARBA00022771"/>
    </source>
</evidence>
<keyword evidence="5" id="KW-0391">Immunity</keyword>
<dbReference type="InterPro" id="IPR001841">
    <property type="entry name" value="Znf_RING"/>
</dbReference>
<dbReference type="CDD" id="cd19769">
    <property type="entry name" value="Bbox2_TRIM16-like"/>
    <property type="match status" value="1"/>
</dbReference>
<dbReference type="SMART" id="SM00184">
    <property type="entry name" value="RING"/>
    <property type="match status" value="1"/>
</dbReference>